<organism evidence="1 2">
    <name type="scientific">Streptococcus himalayensis</name>
    <dbReference type="NCBI Taxonomy" id="1888195"/>
    <lineage>
        <taxon>Bacteria</taxon>
        <taxon>Bacillati</taxon>
        <taxon>Bacillota</taxon>
        <taxon>Bacilli</taxon>
        <taxon>Lactobacillales</taxon>
        <taxon>Streptococcaceae</taxon>
        <taxon>Streptococcus</taxon>
    </lineage>
</organism>
<proteinExistence type="predicted"/>
<evidence type="ECO:0000313" key="2">
    <source>
        <dbReference type="Proteomes" id="UP000660801"/>
    </source>
</evidence>
<gene>
    <name evidence="1" type="ORF">GCM10011510_05610</name>
</gene>
<protein>
    <submittedName>
        <fullName evidence="1">Uncharacterized protein</fullName>
    </submittedName>
</protein>
<reference evidence="1" key="2">
    <citation type="submission" date="2020-09" db="EMBL/GenBank/DDBJ databases">
        <authorList>
            <person name="Sun Q."/>
            <person name="Zhou Y."/>
        </authorList>
    </citation>
    <scope>NUCLEOTIDE SEQUENCE</scope>
    <source>
        <strain evidence="1">CGMCC 1.15533</strain>
    </source>
</reference>
<dbReference type="RefSeq" id="WP_223245862.1">
    <property type="nucleotide sequence ID" value="NZ_BMJN01000005.1"/>
</dbReference>
<comment type="caution">
    <text evidence="1">The sequence shown here is derived from an EMBL/GenBank/DDBJ whole genome shotgun (WGS) entry which is preliminary data.</text>
</comment>
<evidence type="ECO:0000313" key="1">
    <source>
        <dbReference type="EMBL" id="GGE27328.1"/>
    </source>
</evidence>
<dbReference type="Proteomes" id="UP000660801">
    <property type="component" value="Unassembled WGS sequence"/>
</dbReference>
<keyword evidence="2" id="KW-1185">Reference proteome</keyword>
<dbReference type="AlphaFoldDB" id="A0A917A5Y6"/>
<dbReference type="EMBL" id="BMJN01000005">
    <property type="protein sequence ID" value="GGE27328.1"/>
    <property type="molecule type" value="Genomic_DNA"/>
</dbReference>
<name>A0A917A5Y6_9STRE</name>
<accession>A0A917A5Y6</accession>
<reference evidence="1" key="1">
    <citation type="journal article" date="2014" name="Int. J. Syst. Evol. Microbiol.">
        <title>Complete genome sequence of Corynebacterium casei LMG S-19264T (=DSM 44701T), isolated from a smear-ripened cheese.</title>
        <authorList>
            <consortium name="US DOE Joint Genome Institute (JGI-PGF)"/>
            <person name="Walter F."/>
            <person name="Albersmeier A."/>
            <person name="Kalinowski J."/>
            <person name="Ruckert C."/>
        </authorList>
    </citation>
    <scope>NUCLEOTIDE SEQUENCE</scope>
    <source>
        <strain evidence="1">CGMCC 1.15533</strain>
    </source>
</reference>
<sequence>MRFKDFNLEVVTVERASFEYTMTINKNFITFSKGIVQELDYPAHVLIAFNKDTQVMGLQVCRAKTRGSFKFSKPESEQKGIVQIMNKNLRETLMHIMPEWNETKHYKVDGIHIPEDKVKRQQFSVQSYKVFFLSGTSLSYGSLVIETTVNAMMVPPVDIVSCLDGQFFQC</sequence>